<keyword evidence="2" id="KW-0813">Transport</keyword>
<organism evidence="5 6">
    <name type="scientific">Delitschia confertaspora ATCC 74209</name>
    <dbReference type="NCBI Taxonomy" id="1513339"/>
    <lineage>
        <taxon>Eukaryota</taxon>
        <taxon>Fungi</taxon>
        <taxon>Dikarya</taxon>
        <taxon>Ascomycota</taxon>
        <taxon>Pezizomycotina</taxon>
        <taxon>Dothideomycetes</taxon>
        <taxon>Pleosporomycetidae</taxon>
        <taxon>Pleosporales</taxon>
        <taxon>Delitschiaceae</taxon>
        <taxon>Delitschia</taxon>
    </lineage>
</organism>
<comment type="caution">
    <text evidence="5">The sequence shown here is derived from an EMBL/GenBank/DDBJ whole genome shotgun (WGS) entry which is preliminary data.</text>
</comment>
<feature type="region of interest" description="Disordered" evidence="4">
    <location>
        <begin position="110"/>
        <end position="129"/>
    </location>
</feature>
<dbReference type="PANTHER" id="PTHR15837:SF0">
    <property type="entry name" value="RAN GUANINE NUCLEOTIDE RELEASE FACTOR"/>
    <property type="match status" value="1"/>
</dbReference>
<dbReference type="GO" id="GO:0005634">
    <property type="term" value="C:nucleus"/>
    <property type="evidence" value="ECO:0007669"/>
    <property type="project" value="TreeGrafter"/>
</dbReference>
<dbReference type="Proteomes" id="UP000799536">
    <property type="component" value="Unassembled WGS sequence"/>
</dbReference>
<name>A0A9P4JQB5_9PLEO</name>
<keyword evidence="6" id="KW-1185">Reference proteome</keyword>
<dbReference type="GO" id="GO:0031267">
    <property type="term" value="F:small GTPase binding"/>
    <property type="evidence" value="ECO:0007669"/>
    <property type="project" value="TreeGrafter"/>
</dbReference>
<dbReference type="InterPro" id="IPR016123">
    <property type="entry name" value="Mog1/PsbP_a/b/a-sand"/>
</dbReference>
<dbReference type="GO" id="GO:0006606">
    <property type="term" value="P:protein import into nucleus"/>
    <property type="evidence" value="ECO:0007669"/>
    <property type="project" value="TreeGrafter"/>
</dbReference>
<keyword evidence="3" id="KW-0653">Protein transport</keyword>
<sequence>MSFHTTPLFGGAITVDLPSNFHDVSDIRQIPDNQEVYLDVNGFSSIVVDILERVEKPDDEALKVHLADVVSGTGDETSVVRQGGVELGKMSNTPASHIHFLQTPSPPTISLSSGGAVQPVNPPSGPSHRRTADFTSIHLILLRLTEQTTDIVITVNVPHYPGEYVKDELEGGVGNGGQAGSFGKTQLMKDAEEVVERILRSFEVRDFGLFN</sequence>
<protein>
    <submittedName>
        <fullName evidence="5">Mog1p/PsbP-like protein</fullName>
    </submittedName>
</protein>
<dbReference type="SUPFAM" id="SSF55724">
    <property type="entry name" value="Mog1p/PsbP-like"/>
    <property type="match status" value="1"/>
</dbReference>
<dbReference type="OrthoDB" id="10255285at2759"/>
<dbReference type="InterPro" id="IPR007681">
    <property type="entry name" value="Mog1"/>
</dbReference>
<dbReference type="EMBL" id="ML993981">
    <property type="protein sequence ID" value="KAF2201319.1"/>
    <property type="molecule type" value="Genomic_DNA"/>
</dbReference>
<dbReference type="AlphaFoldDB" id="A0A9P4JQB5"/>
<dbReference type="PANTHER" id="PTHR15837">
    <property type="entry name" value="RAN GUANINE NUCLEOTIDE RELEASE FACTOR"/>
    <property type="match status" value="1"/>
</dbReference>
<evidence type="ECO:0000256" key="2">
    <source>
        <dbReference type="ARBA" id="ARBA00022448"/>
    </source>
</evidence>
<dbReference type="Pfam" id="PF04603">
    <property type="entry name" value="Mog1"/>
    <property type="match status" value="1"/>
</dbReference>
<evidence type="ECO:0000256" key="3">
    <source>
        <dbReference type="ARBA" id="ARBA00022927"/>
    </source>
</evidence>
<gene>
    <name evidence="5" type="ORF">GQ43DRAFT_440702</name>
</gene>
<evidence type="ECO:0000313" key="6">
    <source>
        <dbReference type="Proteomes" id="UP000799536"/>
    </source>
</evidence>
<evidence type="ECO:0000313" key="5">
    <source>
        <dbReference type="EMBL" id="KAF2201319.1"/>
    </source>
</evidence>
<proteinExistence type="inferred from homology"/>
<evidence type="ECO:0000256" key="1">
    <source>
        <dbReference type="ARBA" id="ARBA00010307"/>
    </source>
</evidence>
<comment type="similarity">
    <text evidence="1">Belongs to the MOG1 family.</text>
</comment>
<accession>A0A9P4JQB5</accession>
<dbReference type="Gene3D" id="3.40.1000.10">
    <property type="entry name" value="Mog1/PsbP, alpha/beta/alpha sandwich"/>
    <property type="match status" value="1"/>
</dbReference>
<reference evidence="5" key="1">
    <citation type="journal article" date="2020" name="Stud. Mycol.">
        <title>101 Dothideomycetes genomes: a test case for predicting lifestyles and emergence of pathogens.</title>
        <authorList>
            <person name="Haridas S."/>
            <person name="Albert R."/>
            <person name="Binder M."/>
            <person name="Bloem J."/>
            <person name="Labutti K."/>
            <person name="Salamov A."/>
            <person name="Andreopoulos B."/>
            <person name="Baker S."/>
            <person name="Barry K."/>
            <person name="Bills G."/>
            <person name="Bluhm B."/>
            <person name="Cannon C."/>
            <person name="Castanera R."/>
            <person name="Culley D."/>
            <person name="Daum C."/>
            <person name="Ezra D."/>
            <person name="Gonzalez J."/>
            <person name="Henrissat B."/>
            <person name="Kuo A."/>
            <person name="Liang C."/>
            <person name="Lipzen A."/>
            <person name="Lutzoni F."/>
            <person name="Magnuson J."/>
            <person name="Mondo S."/>
            <person name="Nolan M."/>
            <person name="Ohm R."/>
            <person name="Pangilinan J."/>
            <person name="Park H.-J."/>
            <person name="Ramirez L."/>
            <person name="Alfaro M."/>
            <person name="Sun H."/>
            <person name="Tritt A."/>
            <person name="Yoshinaga Y."/>
            <person name="Zwiers L.-H."/>
            <person name="Turgeon B."/>
            <person name="Goodwin S."/>
            <person name="Spatafora J."/>
            <person name="Crous P."/>
            <person name="Grigoriev I."/>
        </authorList>
    </citation>
    <scope>NUCLEOTIDE SEQUENCE</scope>
    <source>
        <strain evidence="5">ATCC 74209</strain>
    </source>
</reference>
<dbReference type="GO" id="GO:0005085">
    <property type="term" value="F:guanyl-nucleotide exchange factor activity"/>
    <property type="evidence" value="ECO:0007669"/>
    <property type="project" value="TreeGrafter"/>
</dbReference>
<evidence type="ECO:0000256" key="4">
    <source>
        <dbReference type="SAM" id="MobiDB-lite"/>
    </source>
</evidence>